<comment type="caution">
    <text evidence="2">The sequence shown here is derived from an EMBL/GenBank/DDBJ whole genome shotgun (WGS) entry which is preliminary data.</text>
</comment>
<evidence type="ECO:0000256" key="1">
    <source>
        <dbReference type="SAM" id="Phobius"/>
    </source>
</evidence>
<sequence>MTHGFYVWVSVAILGVPLCIVLVQRRGRAWIVFQFLRLCLCVVDAWALRESAILDRRTERLIRVVRNKARWRRNMFH</sequence>
<keyword evidence="1" id="KW-0472">Membrane</keyword>
<name>A0AAW5ENF6_NOVHA</name>
<dbReference type="EMBL" id="JAIBCX010000003">
    <property type="protein sequence ID" value="MCJ8352716.1"/>
    <property type="molecule type" value="Genomic_DNA"/>
</dbReference>
<gene>
    <name evidence="2" type="ORF">K1W68_01670</name>
</gene>
<reference evidence="2" key="2">
    <citation type="submission" date="2022-03" db="EMBL/GenBank/DDBJ databases">
        <authorList>
            <person name="Ryngajllo M."/>
            <person name="Jacek P."/>
            <person name="Kubiak K."/>
        </authorList>
    </citation>
    <scope>NUCLEOTIDE SEQUENCE</scope>
    <source>
        <strain evidence="2">SI1</strain>
    </source>
</reference>
<evidence type="ECO:0000313" key="2">
    <source>
        <dbReference type="EMBL" id="MCJ8352716.1"/>
    </source>
</evidence>
<dbReference type="AlphaFoldDB" id="A0AAW5ENF6"/>
<evidence type="ECO:0000313" key="3">
    <source>
        <dbReference type="Proteomes" id="UP001202887"/>
    </source>
</evidence>
<dbReference type="Proteomes" id="UP001202887">
    <property type="component" value="Unassembled WGS sequence"/>
</dbReference>
<keyword evidence="1" id="KW-0812">Transmembrane</keyword>
<dbReference type="RefSeq" id="WP_075624738.1">
    <property type="nucleotide sequence ID" value="NZ_CP094848.1"/>
</dbReference>
<organism evidence="2 3">
    <name type="scientific">Novacetimonas hansenii</name>
    <name type="common">Komagataeibacter hansenii</name>
    <dbReference type="NCBI Taxonomy" id="436"/>
    <lineage>
        <taxon>Bacteria</taxon>
        <taxon>Pseudomonadati</taxon>
        <taxon>Pseudomonadota</taxon>
        <taxon>Alphaproteobacteria</taxon>
        <taxon>Acetobacterales</taxon>
        <taxon>Acetobacteraceae</taxon>
        <taxon>Novacetimonas</taxon>
    </lineage>
</organism>
<accession>A0AAW5ENF6</accession>
<keyword evidence="1" id="KW-1133">Transmembrane helix</keyword>
<proteinExistence type="predicted"/>
<reference evidence="2" key="1">
    <citation type="journal article" date="2021" name="Polymers (Basel)">
        <title>Highly Stretchable Bacterial Cellulose Produced by Komagataeibacter hansenii SI1.</title>
        <authorList>
            <person name="Cielecka I."/>
            <person name="Ryngajllo M."/>
            <person name="Maniukiewicz W."/>
            <person name="Bielecki S."/>
        </authorList>
    </citation>
    <scope>NUCLEOTIDE SEQUENCE</scope>
    <source>
        <strain evidence="2">SI1</strain>
    </source>
</reference>
<feature type="transmembrane region" description="Helical" evidence="1">
    <location>
        <begin position="6"/>
        <end position="23"/>
    </location>
</feature>
<protein>
    <submittedName>
        <fullName evidence="2">Uncharacterized protein</fullName>
    </submittedName>
</protein>